<dbReference type="AlphaFoldDB" id="A0A392VC54"/>
<sequence>MGHAENKCEVRFAMENDDGSRGWSGAIRAEARRTGGRLTSRWLR</sequence>
<dbReference type="Proteomes" id="UP000265520">
    <property type="component" value="Unassembled WGS sequence"/>
</dbReference>
<feature type="non-terminal residue" evidence="1">
    <location>
        <position position="44"/>
    </location>
</feature>
<comment type="caution">
    <text evidence="1">The sequence shown here is derived from an EMBL/GenBank/DDBJ whole genome shotgun (WGS) entry which is preliminary data.</text>
</comment>
<keyword evidence="2" id="KW-1185">Reference proteome</keyword>
<evidence type="ECO:0000313" key="2">
    <source>
        <dbReference type="Proteomes" id="UP000265520"/>
    </source>
</evidence>
<name>A0A392VC54_9FABA</name>
<protein>
    <submittedName>
        <fullName evidence="1">Uncharacterized protein</fullName>
    </submittedName>
</protein>
<proteinExistence type="predicted"/>
<evidence type="ECO:0000313" key="1">
    <source>
        <dbReference type="EMBL" id="MCI85918.1"/>
    </source>
</evidence>
<organism evidence="1 2">
    <name type="scientific">Trifolium medium</name>
    <dbReference type="NCBI Taxonomy" id="97028"/>
    <lineage>
        <taxon>Eukaryota</taxon>
        <taxon>Viridiplantae</taxon>
        <taxon>Streptophyta</taxon>
        <taxon>Embryophyta</taxon>
        <taxon>Tracheophyta</taxon>
        <taxon>Spermatophyta</taxon>
        <taxon>Magnoliopsida</taxon>
        <taxon>eudicotyledons</taxon>
        <taxon>Gunneridae</taxon>
        <taxon>Pentapetalae</taxon>
        <taxon>rosids</taxon>
        <taxon>fabids</taxon>
        <taxon>Fabales</taxon>
        <taxon>Fabaceae</taxon>
        <taxon>Papilionoideae</taxon>
        <taxon>50 kb inversion clade</taxon>
        <taxon>NPAAA clade</taxon>
        <taxon>Hologalegina</taxon>
        <taxon>IRL clade</taxon>
        <taxon>Trifolieae</taxon>
        <taxon>Trifolium</taxon>
    </lineage>
</organism>
<accession>A0A392VC54</accession>
<dbReference type="EMBL" id="LXQA011126814">
    <property type="protein sequence ID" value="MCI85918.1"/>
    <property type="molecule type" value="Genomic_DNA"/>
</dbReference>
<reference evidence="1 2" key="1">
    <citation type="journal article" date="2018" name="Front. Plant Sci.">
        <title>Red Clover (Trifolium pratense) and Zigzag Clover (T. medium) - A Picture of Genomic Similarities and Differences.</title>
        <authorList>
            <person name="Dluhosova J."/>
            <person name="Istvanek J."/>
            <person name="Nedelnik J."/>
            <person name="Repkova J."/>
        </authorList>
    </citation>
    <scope>NUCLEOTIDE SEQUENCE [LARGE SCALE GENOMIC DNA]</scope>
    <source>
        <strain evidence="2">cv. 10/8</strain>
        <tissue evidence="1">Leaf</tissue>
    </source>
</reference>